<sequence length="1262" mass="140647">MGLDPRFLTSNGREVFTGNELLIKGGLEVEGGVHLYTGYPGSPVAGFFDVLGDIQDILKKQGIRAFQANNEALAAAALNGSQMLPVRGLIAMKSVGVHVAADALALGNLAGAHPQGGAVVISGEDPWCDSTQVPADSRFLFEHLRMPVVEPGTIQEVKDWIDVSFKLSQAAGMYIGYIVTTAQADGGGSVYCKPNVFPELSQKHRIEMETAKVDLGRVLLPPRTWQRELLTPERFASTIAAARKLGVNRIIPATKSDNPESSKPSSPLGFIVTGMGGPYLQHVLTDLGLSGQFPILQMGLSYPADVGLVQEFSKLCTTMIVIEERRSFLEKNIRDSAFRDLPAEEAIELTSRMFGKKFPTAKGTEANGIPEVRGLSVSLLAQKLIPLIKSFKEIPEHLRNGRLTAELERIRKASKPKLQVVSDRLIARTPTFCPGCPHRDSSATLLQLREDLKSAEYMQKVHGKPPVDLVAHGDTGCYTMLMFAPTEQLMHNYSGMGLGAGTGSGVDSFITNKQLVFMGDGTFFHSGQVAISNAVKAGQDITFIILENGTTAMTGHQEHPGTEIDLLGNESYIQDIESICRAMKGTSPLTVTKLRPDNRSDYRQALEKTILADGVKVIIADKECGITHQRTVLKNERKAVKETGFLPTKTHMNVTPEVCEHCLECTKQTACPGLTLVNTDYGRKVDTDLTWCVNDGACERVRVNNSYGRDHKPCPSFEQITVVRSKRKRYKLPNMELSKLPDPEQLHKLTNPGDAWRAHLSGVGGMGIGVVNAILVRAGHKEGYNVLFQDKKGLAIRNGGVYSQISFIREADEEREAGSGKLEGKPGTQHSAPTTPTGTTGSIPFGKADLLLGVDILEAARAIDPREQFRIASIDKTSAVLNLHKQPTVYTLLGKEDFDPEHMKQEIADHCLPGQVYARNLSEICEQRLGSKLYVNIMMLGVAYQLGLIPVSFHSIAWAIKDSIRREFRKNLKAFNIGRRLALDGRALPSRPEPVTWQQVVTNKGRILRKTKRYNAQWWGETFEKLVTDAALSMPNLPDQAKYDLAVRIYDLFQYQNDAFALQYIALIRKMYQRDDARRDYGVTVAAIWNLAKVMLIKDEVYVSYLLTRYEKHVRDVAKYHVDEANGDKLVYRHHTSPEFNLGPWRIRLKLTTRDWQLKLVRHMKWWRKLPGWHKREVAFRDWYIALLDRVALGSPAEYERALKVLKSPEEVTGYREVRYPKQDKAREWVEAEMSRPLPVHRPELHLNRDVLATAAAERVEV</sequence>
<dbReference type="Pfam" id="PF01558">
    <property type="entry name" value="POR"/>
    <property type="match status" value="1"/>
</dbReference>
<dbReference type="GO" id="GO:0030976">
    <property type="term" value="F:thiamine pyrophosphate binding"/>
    <property type="evidence" value="ECO:0007669"/>
    <property type="project" value="InterPro"/>
</dbReference>
<dbReference type="InterPro" id="IPR019752">
    <property type="entry name" value="Pyrv/ketoisovalerate_OxRed_cat"/>
</dbReference>
<feature type="domain" description="Pyruvate/ketoisovalerate oxidoreductase catalytic" evidence="3">
    <location>
        <begin position="896"/>
        <end position="979"/>
    </location>
</feature>
<evidence type="ECO:0000256" key="2">
    <source>
        <dbReference type="SAM" id="MobiDB-lite"/>
    </source>
</evidence>
<dbReference type="InterPro" id="IPR011766">
    <property type="entry name" value="TPP_enzyme_TPP-bd"/>
</dbReference>
<dbReference type="InterPro" id="IPR002869">
    <property type="entry name" value="Pyrv_flavodox_OxRed_cen"/>
</dbReference>
<dbReference type="InterPro" id="IPR029061">
    <property type="entry name" value="THDP-binding"/>
</dbReference>
<dbReference type="Pfam" id="PF02775">
    <property type="entry name" value="TPP_enzyme_C"/>
    <property type="match status" value="1"/>
</dbReference>
<keyword evidence="1" id="KW-0560">Oxidoreductase</keyword>
<feature type="domain" description="DUF6537" evidence="5">
    <location>
        <begin position="1046"/>
        <end position="1230"/>
    </location>
</feature>
<evidence type="ECO:0000313" key="6">
    <source>
        <dbReference type="EMBL" id="QOV90752.1"/>
    </source>
</evidence>
<evidence type="ECO:0000256" key="1">
    <source>
        <dbReference type="ARBA" id="ARBA00023002"/>
    </source>
</evidence>
<feature type="domain" description="Thiamine pyrophosphate enzyme TPP-binding" evidence="4">
    <location>
        <begin position="474"/>
        <end position="618"/>
    </location>
</feature>
<dbReference type="InterPro" id="IPR051457">
    <property type="entry name" value="2-oxoacid:Fd_oxidoreductase"/>
</dbReference>
<dbReference type="AlphaFoldDB" id="A0A7M2WZY0"/>
<dbReference type="PANTHER" id="PTHR48084">
    <property type="entry name" value="2-OXOGLUTARATE OXIDOREDUCTASE SUBUNIT KORB-RELATED"/>
    <property type="match status" value="1"/>
</dbReference>
<dbReference type="RefSeq" id="WP_206293852.1">
    <property type="nucleotide sequence ID" value="NZ_CP063458.1"/>
</dbReference>
<dbReference type="InterPro" id="IPR046667">
    <property type="entry name" value="DUF6537"/>
</dbReference>
<dbReference type="KEGG" id="hbs:IPV69_05170"/>
<dbReference type="GO" id="GO:0016625">
    <property type="term" value="F:oxidoreductase activity, acting on the aldehyde or oxo group of donors, iron-sulfur protein as acceptor"/>
    <property type="evidence" value="ECO:0007669"/>
    <property type="project" value="UniProtKB-ARBA"/>
</dbReference>
<feature type="compositionally biased region" description="Basic and acidic residues" evidence="2">
    <location>
        <begin position="813"/>
        <end position="824"/>
    </location>
</feature>
<dbReference type="Pfam" id="PF20169">
    <property type="entry name" value="DUF6537"/>
    <property type="match status" value="1"/>
</dbReference>
<accession>A0A7M2WZY0</accession>
<dbReference type="Gene3D" id="3.40.920.10">
    <property type="entry name" value="Pyruvate-ferredoxin oxidoreductase, PFOR, domain III"/>
    <property type="match status" value="1"/>
</dbReference>
<evidence type="ECO:0000313" key="7">
    <source>
        <dbReference type="Proteomes" id="UP000593765"/>
    </source>
</evidence>
<feature type="region of interest" description="Disordered" evidence="2">
    <location>
        <begin position="813"/>
        <end position="842"/>
    </location>
</feature>
<evidence type="ECO:0000259" key="4">
    <source>
        <dbReference type="Pfam" id="PF02775"/>
    </source>
</evidence>
<name>A0A7M2WZY0_9BACT</name>
<proteinExistence type="predicted"/>
<evidence type="ECO:0000259" key="3">
    <source>
        <dbReference type="Pfam" id="PF01558"/>
    </source>
</evidence>
<protein>
    <submittedName>
        <fullName evidence="6">2-oxoacid:acceptor oxidoreductase family protein</fullName>
    </submittedName>
</protein>
<keyword evidence="7" id="KW-1185">Reference proteome</keyword>
<dbReference type="Proteomes" id="UP000593765">
    <property type="component" value="Chromosome"/>
</dbReference>
<dbReference type="EMBL" id="CP063458">
    <property type="protein sequence ID" value="QOV90752.1"/>
    <property type="molecule type" value="Genomic_DNA"/>
</dbReference>
<dbReference type="GO" id="GO:0044281">
    <property type="term" value="P:small molecule metabolic process"/>
    <property type="evidence" value="ECO:0007669"/>
    <property type="project" value="UniProtKB-ARBA"/>
</dbReference>
<reference evidence="6 7" key="1">
    <citation type="submission" date="2020-10" db="EMBL/GenBank/DDBJ databases">
        <title>Wide distribution of Phycisphaera-like planctomycetes from WD2101 soil group in peatlands and genome analysis of the first cultivated representative.</title>
        <authorList>
            <person name="Dedysh S.N."/>
            <person name="Beletsky A.V."/>
            <person name="Ivanova A."/>
            <person name="Kulichevskaya I.S."/>
            <person name="Suzina N.E."/>
            <person name="Philippov D.A."/>
            <person name="Rakitin A.L."/>
            <person name="Mardanov A.V."/>
            <person name="Ravin N.V."/>
        </authorList>
    </citation>
    <scope>NUCLEOTIDE SEQUENCE [LARGE SCALE GENOMIC DNA]</scope>
    <source>
        <strain evidence="6 7">M1803</strain>
    </source>
</reference>
<dbReference type="SUPFAM" id="SSF52518">
    <property type="entry name" value="Thiamin diphosphate-binding fold (THDP-binding)"/>
    <property type="match status" value="2"/>
</dbReference>
<dbReference type="PANTHER" id="PTHR48084:SF3">
    <property type="entry name" value="SUBUNIT OF PYRUVATE:FLAVODOXIN OXIDOREDUCTASE"/>
    <property type="match status" value="1"/>
</dbReference>
<dbReference type="SUPFAM" id="SSF53323">
    <property type="entry name" value="Pyruvate-ferredoxin oxidoreductase, PFOR, domain III"/>
    <property type="match status" value="1"/>
</dbReference>
<organism evidence="6 7">
    <name type="scientific">Humisphaera borealis</name>
    <dbReference type="NCBI Taxonomy" id="2807512"/>
    <lineage>
        <taxon>Bacteria</taxon>
        <taxon>Pseudomonadati</taxon>
        <taxon>Planctomycetota</taxon>
        <taxon>Phycisphaerae</taxon>
        <taxon>Tepidisphaerales</taxon>
        <taxon>Tepidisphaeraceae</taxon>
        <taxon>Humisphaera</taxon>
    </lineage>
</organism>
<evidence type="ECO:0000259" key="5">
    <source>
        <dbReference type="Pfam" id="PF20169"/>
    </source>
</evidence>
<gene>
    <name evidence="6" type="ORF">IPV69_05170</name>
</gene>
<dbReference type="Gene3D" id="3.40.50.970">
    <property type="match status" value="2"/>
</dbReference>
<dbReference type="GO" id="GO:0045333">
    <property type="term" value="P:cellular respiration"/>
    <property type="evidence" value="ECO:0007669"/>
    <property type="project" value="UniProtKB-ARBA"/>
</dbReference>